<name>A0ABY6GTA9_9GAMM</name>
<protein>
    <submittedName>
        <fullName evidence="2">HD domain-containing protein</fullName>
    </submittedName>
</protein>
<dbReference type="SUPFAM" id="SSF109604">
    <property type="entry name" value="HD-domain/PDEase-like"/>
    <property type="match status" value="1"/>
</dbReference>
<dbReference type="PANTHER" id="PTHR11373:SF41">
    <property type="entry name" value="METAL-DEPENDENT PHOSPHOHYDROLASE"/>
    <property type="match status" value="1"/>
</dbReference>
<evidence type="ECO:0000259" key="1">
    <source>
        <dbReference type="SMART" id="SM00471"/>
    </source>
</evidence>
<dbReference type="Gene3D" id="1.10.3210.10">
    <property type="entry name" value="Hypothetical protein af1432"/>
    <property type="match status" value="1"/>
</dbReference>
<dbReference type="EMBL" id="CP103300">
    <property type="protein sequence ID" value="UYM15995.1"/>
    <property type="molecule type" value="Genomic_DNA"/>
</dbReference>
<organism evidence="2 3">
    <name type="scientific">Endozoicomonas euniceicola</name>
    <dbReference type="NCBI Taxonomy" id="1234143"/>
    <lineage>
        <taxon>Bacteria</taxon>
        <taxon>Pseudomonadati</taxon>
        <taxon>Pseudomonadota</taxon>
        <taxon>Gammaproteobacteria</taxon>
        <taxon>Oceanospirillales</taxon>
        <taxon>Endozoicomonadaceae</taxon>
        <taxon>Endozoicomonas</taxon>
    </lineage>
</organism>
<dbReference type="InterPro" id="IPR003607">
    <property type="entry name" value="HD/PDEase_dom"/>
</dbReference>
<accession>A0ABY6GTA9</accession>
<proteinExistence type="predicted"/>
<dbReference type="PANTHER" id="PTHR11373">
    <property type="entry name" value="DEOXYNUCLEOSIDE TRIPHOSPHATE TRIPHOSPHOHYDROLASE"/>
    <property type="match status" value="1"/>
</dbReference>
<dbReference type="RefSeq" id="WP_262598274.1">
    <property type="nucleotide sequence ID" value="NZ_CP103300.1"/>
</dbReference>
<dbReference type="CDD" id="cd00077">
    <property type="entry name" value="HDc"/>
    <property type="match status" value="1"/>
</dbReference>
<dbReference type="SMART" id="SM00471">
    <property type="entry name" value="HDc"/>
    <property type="match status" value="1"/>
</dbReference>
<keyword evidence="3" id="KW-1185">Reference proteome</keyword>
<sequence length="370" mass="42425">MKQAVNILILTFFLPIIRLSPCEAGRQDELSVATWYGDMHFSSPGEQLFGDLLHSQPIQRLKQINQYGVIQLVDTSGQNDEPYSRYDHSVGVLYLLRRFQAPYKEQVSGLLHDVSHTAFSHVSDYLHTESPAGNPNFHDSLFTSFLEQRGLSGILDRYGLSVAEVDPKKPAFARLERELPDLCADRLDYILQGAGRRGVLTQSQSDEILNALLFDEKTAHWYVKSRKAARRLAEASIELNSKIFATAWGLMLYQWTAEALRRLITLGDLSTEDVLYHKTDAQIWNILSGSKDPQIEALMRQMTSSWYSVSETVDPEKADRIFKNIRCRVIDPRVLSSKGWERLSAIDSEFRQRVNKELNRCRNIYVRINR</sequence>
<reference evidence="2" key="1">
    <citation type="submission" date="2022-10" db="EMBL/GenBank/DDBJ databases">
        <title>Completed Genome Sequence of two octocoral isolated bacterium, Endozoicomonas euniceicola EF212T and Endozoicomonas gorgoniicola PS125T.</title>
        <authorList>
            <person name="Chiou Y.-J."/>
            <person name="Chen Y.-H."/>
        </authorList>
    </citation>
    <scope>NUCLEOTIDE SEQUENCE</scope>
    <source>
        <strain evidence="2">EF212</strain>
    </source>
</reference>
<dbReference type="InterPro" id="IPR050135">
    <property type="entry name" value="dGTPase-like"/>
</dbReference>
<evidence type="ECO:0000313" key="2">
    <source>
        <dbReference type="EMBL" id="UYM15995.1"/>
    </source>
</evidence>
<gene>
    <name evidence="2" type="ORF">NX720_24825</name>
</gene>
<feature type="domain" description="HD/PDEase" evidence="1">
    <location>
        <begin position="81"/>
        <end position="199"/>
    </location>
</feature>
<dbReference type="Proteomes" id="UP001163255">
    <property type="component" value="Chromosome"/>
</dbReference>
<evidence type="ECO:0000313" key="3">
    <source>
        <dbReference type="Proteomes" id="UP001163255"/>
    </source>
</evidence>